<evidence type="ECO:0000256" key="3">
    <source>
        <dbReference type="ARBA" id="ARBA00023274"/>
    </source>
</evidence>
<evidence type="ECO:0000313" key="5">
    <source>
        <dbReference type="EMBL" id="CAD2212845.1"/>
    </source>
</evidence>
<dbReference type="GO" id="GO:0006412">
    <property type="term" value="P:translation"/>
    <property type="evidence" value="ECO:0007669"/>
    <property type="project" value="InterPro"/>
</dbReference>
<keyword evidence="3" id="KW-0687">Ribonucleoprotein</keyword>
<keyword evidence="6" id="KW-1185">Reference proteome</keyword>
<dbReference type="GO" id="GO:0003735">
    <property type="term" value="F:structural constituent of ribosome"/>
    <property type="evidence" value="ECO:0007669"/>
    <property type="project" value="InterPro"/>
</dbReference>
<dbReference type="PANTHER" id="PTHR10986">
    <property type="entry name" value="39S RIBOSOMAL PROTEIN L20"/>
    <property type="match status" value="1"/>
</dbReference>
<dbReference type="GO" id="GO:0005840">
    <property type="term" value="C:ribosome"/>
    <property type="evidence" value="ECO:0007669"/>
    <property type="project" value="UniProtKB-KW"/>
</dbReference>
<evidence type="ECO:0000256" key="1">
    <source>
        <dbReference type="ARBA" id="ARBA00007698"/>
    </source>
</evidence>
<dbReference type="EMBL" id="LR877145">
    <property type="protein sequence ID" value="CAD2212845.1"/>
    <property type="molecule type" value="Genomic_DNA"/>
</dbReference>
<dbReference type="SUPFAM" id="SSF74731">
    <property type="entry name" value="Ribosomal protein L20"/>
    <property type="match status" value="1"/>
</dbReference>
<feature type="region of interest" description="Disordered" evidence="4">
    <location>
        <begin position="121"/>
        <end position="148"/>
    </location>
</feature>
<evidence type="ECO:0000256" key="2">
    <source>
        <dbReference type="ARBA" id="ARBA00022980"/>
    </source>
</evidence>
<keyword evidence="2" id="KW-0689">Ribosomal protein</keyword>
<reference evidence="5 6" key="1">
    <citation type="submission" date="2020-08" db="EMBL/GenBank/DDBJ databases">
        <authorList>
            <person name="Newling K."/>
            <person name="Davey J."/>
            <person name="Forrester S."/>
        </authorList>
    </citation>
    <scope>NUCLEOTIDE SEQUENCE [LARGE SCALE GENOMIC DNA]</scope>
    <source>
        <strain evidence="6">Crithidia deanei Carvalho (ATCC PRA-265)</strain>
    </source>
</reference>
<dbReference type="VEuPathDB" id="TriTrypDB:ADEAN_000025700"/>
<protein>
    <submittedName>
        <fullName evidence="5">Uncharacterized protein</fullName>
    </submittedName>
</protein>
<dbReference type="Proteomes" id="UP000515908">
    <property type="component" value="Chromosome 01"/>
</dbReference>
<evidence type="ECO:0000256" key="4">
    <source>
        <dbReference type="SAM" id="MobiDB-lite"/>
    </source>
</evidence>
<proteinExistence type="inferred from homology"/>
<accession>S9VB23</accession>
<evidence type="ECO:0000313" key="6">
    <source>
        <dbReference type="Proteomes" id="UP000515908"/>
    </source>
</evidence>
<dbReference type="GO" id="GO:1990904">
    <property type="term" value="C:ribonucleoprotein complex"/>
    <property type="evidence" value="ECO:0007669"/>
    <property type="project" value="UniProtKB-KW"/>
</dbReference>
<dbReference type="InterPro" id="IPR005813">
    <property type="entry name" value="Ribosomal_bL20"/>
</dbReference>
<organism evidence="5 6">
    <name type="scientific">Angomonas deanei</name>
    <dbReference type="NCBI Taxonomy" id="59799"/>
    <lineage>
        <taxon>Eukaryota</taxon>
        <taxon>Discoba</taxon>
        <taxon>Euglenozoa</taxon>
        <taxon>Kinetoplastea</taxon>
        <taxon>Metakinetoplastina</taxon>
        <taxon>Trypanosomatida</taxon>
        <taxon>Trypanosomatidae</taxon>
        <taxon>Strigomonadinae</taxon>
        <taxon>Angomonas</taxon>
    </lineage>
</organism>
<comment type="similarity">
    <text evidence="1">Belongs to the bacterial ribosomal protein bL20 family.</text>
</comment>
<name>S9VB23_9TRYP</name>
<gene>
    <name evidence="5" type="ORF">ADEAN_000025700</name>
</gene>
<dbReference type="OrthoDB" id="243965at2759"/>
<dbReference type="GO" id="GO:0019843">
    <property type="term" value="F:rRNA binding"/>
    <property type="evidence" value="ECO:0007669"/>
    <property type="project" value="InterPro"/>
</dbReference>
<dbReference type="AlphaFoldDB" id="S9VB23"/>
<sequence length="187" mass="21506">MLRYSSPLLNYRATLELDRIRGLLRGRARLERKVGLKRLLFLMRTQTRYRVELQSHWERAIVRKNVDSAAREHGTGWPALRNDLARQNVTLLPRTQQGLALYEPLAFRSVVELCASRIPPPPPPLSPQVPQEAYTVPSTPGDSHPAARRELQEGVERMLRNPSILNVKGPQSIDGWLEAWREYDVKK</sequence>
<dbReference type="InterPro" id="IPR035566">
    <property type="entry name" value="Ribosomal_protein_bL20_C"/>
</dbReference>